<accession>A0ACD0NV99</accession>
<evidence type="ECO:0000313" key="2">
    <source>
        <dbReference type="Proteomes" id="UP000245626"/>
    </source>
</evidence>
<gene>
    <name evidence="1" type="ORF">IE53DRAFT_388001</name>
</gene>
<evidence type="ECO:0000313" key="1">
    <source>
        <dbReference type="EMBL" id="PWN49754.1"/>
    </source>
</evidence>
<reference evidence="1 2" key="1">
    <citation type="journal article" date="2018" name="Mol. Biol. Evol.">
        <title>Broad Genomic Sampling Reveals a Smut Pathogenic Ancestry of the Fungal Clade Ustilaginomycotina.</title>
        <authorList>
            <person name="Kijpornyongpan T."/>
            <person name="Mondo S.J."/>
            <person name="Barry K."/>
            <person name="Sandor L."/>
            <person name="Lee J."/>
            <person name="Lipzen A."/>
            <person name="Pangilinan J."/>
            <person name="LaButti K."/>
            <person name="Hainaut M."/>
            <person name="Henrissat B."/>
            <person name="Grigoriev I.V."/>
            <person name="Spatafora J.W."/>
            <person name="Aime M.C."/>
        </authorList>
    </citation>
    <scope>NUCLEOTIDE SEQUENCE [LARGE SCALE GENOMIC DNA]</scope>
    <source>
        <strain evidence="1 2">SA 807</strain>
    </source>
</reference>
<proteinExistence type="predicted"/>
<dbReference type="EMBL" id="KZ820010">
    <property type="protein sequence ID" value="PWN49754.1"/>
    <property type="molecule type" value="Genomic_DNA"/>
</dbReference>
<sequence length="355" mass="37166">MPAPTTFKSAVVPEAGQKHVLVEKDLPEVRPRDLLIRVTATAINPVDWKVRDYKAPWLPGYPAVLGSDAAGVVEAVGSEVVGFKQGDRVFFQGIIGDYPSSTFQQYTRLPFDLAALTPESITDDEAAGISLATMAVAVGLYHSTGHDLKAPWSDKGSEVGKGKAIVILGGSSSVGQYAIQLARISGFSKIITNSSQTHEAHLLDLGATTVLDRSKATVQDFVSAIGDADLDLVYDSISGKSTQALAVSILQSLKGGNVITVMPPDEDAVKQAGSTSQPKVEIKGIMGKGSSPDIKPISVPLMANLGGEEGYIAKGLFKPNRPLVLPGGLAAIEDALEANKKGVSGVKVVIRPNDA</sequence>
<name>A0ACD0NV99_9BASI</name>
<dbReference type="Proteomes" id="UP000245626">
    <property type="component" value="Unassembled WGS sequence"/>
</dbReference>
<protein>
    <submittedName>
        <fullName evidence="1">GroES-like protein</fullName>
    </submittedName>
</protein>
<organism evidence="1 2">
    <name type="scientific">Violaceomyces palustris</name>
    <dbReference type="NCBI Taxonomy" id="1673888"/>
    <lineage>
        <taxon>Eukaryota</taxon>
        <taxon>Fungi</taxon>
        <taxon>Dikarya</taxon>
        <taxon>Basidiomycota</taxon>
        <taxon>Ustilaginomycotina</taxon>
        <taxon>Ustilaginomycetes</taxon>
        <taxon>Violaceomycetales</taxon>
        <taxon>Violaceomycetaceae</taxon>
        <taxon>Violaceomyces</taxon>
    </lineage>
</organism>
<keyword evidence="2" id="KW-1185">Reference proteome</keyword>